<reference evidence="5" key="3">
    <citation type="submission" date="2016-11" db="EMBL/GenBank/DDBJ databases">
        <authorList>
            <person name="Jaros S."/>
            <person name="Januszkiewicz K."/>
            <person name="Wedrychowicz H."/>
        </authorList>
    </citation>
    <scope>NUCLEOTIDE SEQUENCE [LARGE SCALE GENOMIC DNA]</scope>
    <source>
        <strain evidence="5">DSM 1682</strain>
    </source>
</reference>
<feature type="domain" description="Bro-N" evidence="1">
    <location>
        <begin position="4"/>
        <end position="106"/>
    </location>
</feature>
<evidence type="ECO:0000259" key="1">
    <source>
        <dbReference type="PROSITE" id="PS51750"/>
    </source>
</evidence>
<sequence length="246" mass="28421">MHELMIFEKEEFGKIRTLLIDGEPWFVGKDAAEILGYSNTRDSLSKHVEKEDKAGVAIHDGRQNRVMIAINESGLYSLIFSSKLPTAKKFKRWVTTEVLPSIRKHGVYITMPKLGEIMANPESLELLLKQLLLETQKNKKLKNEVATLVPKGKYFDKLIDSEMLTDFRTTAKELGLKPMAFTQFLIDKKYVYRDKHQRILPMQPYVHYGIFAIKDFYNNGYHATQTLITVLGKLHFLEQIGDKEQI</sequence>
<dbReference type="KEGG" id="cpro:CPRO_19690"/>
<gene>
    <name evidence="2" type="ORF">CPRO_19690</name>
    <name evidence="3" type="ORF">SAMN02745151_01571</name>
</gene>
<evidence type="ECO:0000313" key="5">
    <source>
        <dbReference type="Proteomes" id="UP000184204"/>
    </source>
</evidence>
<dbReference type="EMBL" id="CP014223">
    <property type="protein sequence ID" value="AMJ41551.1"/>
    <property type="molecule type" value="Genomic_DNA"/>
</dbReference>
<dbReference type="InterPro" id="IPR005039">
    <property type="entry name" value="Ant_C"/>
</dbReference>
<dbReference type="PROSITE" id="PS51750">
    <property type="entry name" value="BRO_N"/>
    <property type="match status" value="1"/>
</dbReference>
<proteinExistence type="predicted"/>
<dbReference type="SMART" id="SM01040">
    <property type="entry name" value="Bro-N"/>
    <property type="match status" value="1"/>
</dbReference>
<name>A0A0X1U9H1_ANAPI</name>
<accession>A0A0X1U9H1</accession>
<dbReference type="PANTHER" id="PTHR36180">
    <property type="entry name" value="DNA-BINDING PROTEIN-RELATED-RELATED"/>
    <property type="match status" value="1"/>
</dbReference>
<dbReference type="GO" id="GO:0003677">
    <property type="term" value="F:DNA binding"/>
    <property type="evidence" value="ECO:0007669"/>
    <property type="project" value="InterPro"/>
</dbReference>
<dbReference type="Proteomes" id="UP000068026">
    <property type="component" value="Chromosome"/>
</dbReference>
<organism evidence="3 5">
    <name type="scientific">Anaerotignum propionicum DSM 1682</name>
    <dbReference type="NCBI Taxonomy" id="991789"/>
    <lineage>
        <taxon>Bacteria</taxon>
        <taxon>Bacillati</taxon>
        <taxon>Bacillota</taxon>
        <taxon>Clostridia</taxon>
        <taxon>Lachnospirales</taxon>
        <taxon>Anaerotignaceae</taxon>
        <taxon>Anaerotignum</taxon>
    </lineage>
</organism>
<evidence type="ECO:0000313" key="3">
    <source>
        <dbReference type="EMBL" id="SHE71223.1"/>
    </source>
</evidence>
<dbReference type="AlphaFoldDB" id="A0A0X1U9H1"/>
<dbReference type="EMBL" id="FQUA01000005">
    <property type="protein sequence ID" value="SHE71223.1"/>
    <property type="molecule type" value="Genomic_DNA"/>
</dbReference>
<dbReference type="Pfam" id="PF03374">
    <property type="entry name" value="ANT"/>
    <property type="match status" value="1"/>
</dbReference>
<reference evidence="4" key="2">
    <citation type="submission" date="2016-01" db="EMBL/GenBank/DDBJ databases">
        <authorList>
            <person name="Poehlein A."/>
            <person name="Schlien K."/>
            <person name="Gottschalk G."/>
            <person name="Buckel W."/>
            <person name="Daniel R."/>
        </authorList>
    </citation>
    <scope>NUCLEOTIDE SEQUENCE [LARGE SCALE GENOMIC DNA]</scope>
    <source>
        <strain evidence="4">X2</strain>
    </source>
</reference>
<protein>
    <submittedName>
        <fullName evidence="3">Prophage antirepressor</fullName>
    </submittedName>
</protein>
<dbReference type="PANTHER" id="PTHR36180:SF2">
    <property type="entry name" value="BRO FAMILY PROTEIN"/>
    <property type="match status" value="1"/>
</dbReference>
<dbReference type="RefSeq" id="WP_066050969.1">
    <property type="nucleotide sequence ID" value="NZ_CP014223.1"/>
</dbReference>
<dbReference type="InterPro" id="IPR003497">
    <property type="entry name" value="BRO_N_domain"/>
</dbReference>
<evidence type="ECO:0000313" key="2">
    <source>
        <dbReference type="EMBL" id="AMJ41551.1"/>
    </source>
</evidence>
<reference evidence="3" key="4">
    <citation type="submission" date="2016-11" db="EMBL/GenBank/DDBJ databases">
        <authorList>
            <person name="Varghese N."/>
            <person name="Submissions S."/>
        </authorList>
    </citation>
    <scope>NUCLEOTIDE SEQUENCE</scope>
    <source>
        <strain evidence="3">DSM 1682</strain>
    </source>
</reference>
<evidence type="ECO:0000313" key="4">
    <source>
        <dbReference type="Proteomes" id="UP000068026"/>
    </source>
</evidence>
<dbReference type="Pfam" id="PF02498">
    <property type="entry name" value="Bro-N"/>
    <property type="match status" value="1"/>
</dbReference>
<dbReference type="OrthoDB" id="9812611at2"/>
<reference evidence="2 4" key="1">
    <citation type="journal article" date="2016" name="Genome Announc.">
        <title>Complete Genome Sequence of the Amino Acid-Fermenting Clostridium propionicum X2 (DSM 1682).</title>
        <authorList>
            <person name="Poehlein A."/>
            <person name="Schlien K."/>
            <person name="Chowdhury N.P."/>
            <person name="Gottschalk G."/>
            <person name="Buckel W."/>
            <person name="Daniel R."/>
        </authorList>
    </citation>
    <scope>NUCLEOTIDE SEQUENCE [LARGE SCALE GENOMIC DNA]</scope>
    <source>
        <strain evidence="2 4">X2</strain>
    </source>
</reference>
<dbReference type="Proteomes" id="UP000184204">
    <property type="component" value="Unassembled WGS sequence"/>
</dbReference>
<keyword evidence="4" id="KW-1185">Reference proteome</keyword>